<keyword evidence="2" id="KW-0812">Transmembrane</keyword>
<dbReference type="AlphaFoldDB" id="A0A9W8Q0Z7"/>
<dbReference type="Proteomes" id="UP001144673">
    <property type="component" value="Chromosome 2"/>
</dbReference>
<evidence type="ECO:0000256" key="1">
    <source>
        <dbReference type="SAM" id="MobiDB-lite"/>
    </source>
</evidence>
<keyword evidence="2" id="KW-1133">Transmembrane helix</keyword>
<keyword evidence="4" id="KW-1185">Reference proteome</keyword>
<sequence>MVEKQQEMGTVVSELRPARVSTDASSTPNPPPPQPLSHNFMLFALVVLLPVSGAVFAAMSVNQSSIGNAQSQTANQIALLSLCYANSSSSFCSELLGRTDTIIPELAEKLFHHAPAGQSMTLLDSEGGRSFLFSSIITFWVFLAASVLCTLWYSIETLWRWRRARQARVAH</sequence>
<feature type="transmembrane region" description="Helical" evidence="2">
    <location>
        <begin position="40"/>
        <end position="61"/>
    </location>
</feature>
<evidence type="ECO:0000313" key="3">
    <source>
        <dbReference type="EMBL" id="KAJ4144306.1"/>
    </source>
</evidence>
<feature type="transmembrane region" description="Helical" evidence="2">
    <location>
        <begin position="131"/>
        <end position="155"/>
    </location>
</feature>
<evidence type="ECO:0000256" key="2">
    <source>
        <dbReference type="SAM" id="Phobius"/>
    </source>
</evidence>
<dbReference type="RefSeq" id="XP_056047976.1">
    <property type="nucleotide sequence ID" value="XM_056203198.1"/>
</dbReference>
<dbReference type="EMBL" id="JAJHUN010000011">
    <property type="protein sequence ID" value="KAJ4144306.1"/>
    <property type="molecule type" value="Genomic_DNA"/>
</dbReference>
<dbReference type="KEGG" id="amus:LMH87_003196"/>
<organism evidence="3 4">
    <name type="scientific">Akanthomyces muscarius</name>
    <name type="common">Entomopathogenic fungus</name>
    <name type="synonym">Lecanicillium muscarium</name>
    <dbReference type="NCBI Taxonomy" id="2231603"/>
    <lineage>
        <taxon>Eukaryota</taxon>
        <taxon>Fungi</taxon>
        <taxon>Dikarya</taxon>
        <taxon>Ascomycota</taxon>
        <taxon>Pezizomycotina</taxon>
        <taxon>Sordariomycetes</taxon>
        <taxon>Hypocreomycetidae</taxon>
        <taxon>Hypocreales</taxon>
        <taxon>Cordycipitaceae</taxon>
        <taxon>Akanthomyces</taxon>
    </lineage>
</organism>
<keyword evidence="2" id="KW-0472">Membrane</keyword>
<evidence type="ECO:0000313" key="4">
    <source>
        <dbReference type="Proteomes" id="UP001144673"/>
    </source>
</evidence>
<comment type="caution">
    <text evidence="3">The sequence shown here is derived from an EMBL/GenBank/DDBJ whole genome shotgun (WGS) entry which is preliminary data.</text>
</comment>
<protein>
    <submittedName>
        <fullName evidence="3">Uncharacterized protein</fullName>
    </submittedName>
</protein>
<feature type="region of interest" description="Disordered" evidence="1">
    <location>
        <begin position="1"/>
        <end position="33"/>
    </location>
</feature>
<accession>A0A9W8Q0Z7</accession>
<proteinExistence type="predicted"/>
<dbReference type="GeneID" id="80890355"/>
<gene>
    <name evidence="3" type="ORF">LMH87_003196</name>
</gene>
<name>A0A9W8Q0Z7_AKAMU</name>
<reference evidence="3" key="1">
    <citation type="journal article" date="2023" name="Access Microbiol">
        <title>De-novo genome assembly for Akanthomyces muscarius, a biocontrol agent of insect agricultural pests.</title>
        <authorList>
            <person name="Erdos Z."/>
            <person name="Studholme D.J."/>
            <person name="Raymond B."/>
            <person name="Sharma M."/>
        </authorList>
    </citation>
    <scope>NUCLEOTIDE SEQUENCE</scope>
    <source>
        <strain evidence="3">Ve6</strain>
    </source>
</reference>